<comment type="caution">
    <text evidence="1">The sequence shown here is derived from an EMBL/GenBank/DDBJ whole genome shotgun (WGS) entry which is preliminary data.</text>
</comment>
<keyword evidence="2" id="KW-1185">Reference proteome</keyword>
<dbReference type="EMBL" id="JBJUIK010000010">
    <property type="protein sequence ID" value="KAL3516513.1"/>
    <property type="molecule type" value="Genomic_DNA"/>
</dbReference>
<evidence type="ECO:0000313" key="1">
    <source>
        <dbReference type="EMBL" id="KAL3516513.1"/>
    </source>
</evidence>
<accession>A0ABD2ZFN5</accession>
<sequence>MNYFFLSAIHGTHWSSINLRLYSSSVTKRFAAPVCHWSSVITFQQNTKELSLVVGSSIITALNTFHYNRGTKRGKLNLEVQGKDKAFAEDRGKELLSACCEEFRNGAYNELMEFVNLITHMNFEKGEP</sequence>
<organism evidence="1 2">
    <name type="scientific">Cinchona calisaya</name>
    <dbReference type="NCBI Taxonomy" id="153742"/>
    <lineage>
        <taxon>Eukaryota</taxon>
        <taxon>Viridiplantae</taxon>
        <taxon>Streptophyta</taxon>
        <taxon>Embryophyta</taxon>
        <taxon>Tracheophyta</taxon>
        <taxon>Spermatophyta</taxon>
        <taxon>Magnoliopsida</taxon>
        <taxon>eudicotyledons</taxon>
        <taxon>Gunneridae</taxon>
        <taxon>Pentapetalae</taxon>
        <taxon>asterids</taxon>
        <taxon>lamiids</taxon>
        <taxon>Gentianales</taxon>
        <taxon>Rubiaceae</taxon>
        <taxon>Cinchonoideae</taxon>
        <taxon>Cinchoneae</taxon>
        <taxon>Cinchona</taxon>
    </lineage>
</organism>
<name>A0ABD2ZFN5_9GENT</name>
<reference evidence="1 2" key="1">
    <citation type="submission" date="2024-11" db="EMBL/GenBank/DDBJ databases">
        <title>A near-complete genome assembly of Cinchona calisaya.</title>
        <authorList>
            <person name="Lian D.C."/>
            <person name="Zhao X.W."/>
            <person name="Wei L."/>
        </authorList>
    </citation>
    <scope>NUCLEOTIDE SEQUENCE [LARGE SCALE GENOMIC DNA]</scope>
    <source>
        <tissue evidence="1">Nenye</tissue>
    </source>
</reference>
<evidence type="ECO:0000313" key="2">
    <source>
        <dbReference type="Proteomes" id="UP001630127"/>
    </source>
</evidence>
<dbReference type="AlphaFoldDB" id="A0ABD2ZFN5"/>
<dbReference type="Proteomes" id="UP001630127">
    <property type="component" value="Unassembled WGS sequence"/>
</dbReference>
<gene>
    <name evidence="1" type="ORF">ACH5RR_023415</name>
</gene>
<protein>
    <submittedName>
        <fullName evidence="1">Uncharacterized protein</fullName>
    </submittedName>
</protein>
<proteinExistence type="predicted"/>